<dbReference type="GO" id="GO:0016020">
    <property type="term" value="C:membrane"/>
    <property type="evidence" value="ECO:0007669"/>
    <property type="project" value="UniProtKB-SubCell"/>
</dbReference>
<evidence type="ECO:0000256" key="5">
    <source>
        <dbReference type="SAM" id="Phobius"/>
    </source>
</evidence>
<feature type="transmembrane region" description="Helical" evidence="5">
    <location>
        <begin position="525"/>
        <end position="544"/>
    </location>
</feature>
<dbReference type="PANTHER" id="PTHR43077:SF10">
    <property type="entry name" value="TRANSPORT PERMEASE PROTEIN"/>
    <property type="match status" value="1"/>
</dbReference>
<dbReference type="GO" id="GO:0140359">
    <property type="term" value="F:ABC-type transporter activity"/>
    <property type="evidence" value="ECO:0007669"/>
    <property type="project" value="InterPro"/>
</dbReference>
<feature type="transmembrane region" description="Helical" evidence="5">
    <location>
        <begin position="596"/>
        <end position="618"/>
    </location>
</feature>
<evidence type="ECO:0000313" key="9">
    <source>
        <dbReference type="Proteomes" id="UP000190206"/>
    </source>
</evidence>
<reference evidence="7 9" key="2">
    <citation type="submission" date="2016-12" db="EMBL/GenBank/DDBJ databases">
        <title>Clostridium tepidum sp. nov., a close relative of Clostridium sporogenes and Clostridium botulinum Group I.</title>
        <authorList>
            <person name="Dobritsa A.P."/>
            <person name="Kutumbaka K."/>
            <person name="Werner K."/>
            <person name="Samadpour M."/>
        </authorList>
    </citation>
    <scope>NUCLEOTIDE SEQUENCE [LARGE SCALE GENOMIC DNA]</scope>
    <source>
        <strain evidence="7 9">PE</strain>
    </source>
</reference>
<comment type="subcellular location">
    <subcellularLocation>
        <location evidence="1">Membrane</location>
        <topology evidence="1">Multi-pass membrane protein</topology>
    </subcellularLocation>
</comment>
<evidence type="ECO:0000313" key="7">
    <source>
        <dbReference type="EMBL" id="OOO62196.1"/>
    </source>
</evidence>
<keyword evidence="2 5" id="KW-0812">Transmembrane</keyword>
<feature type="transmembrane region" description="Helical" evidence="5">
    <location>
        <begin position="625"/>
        <end position="644"/>
    </location>
</feature>
<dbReference type="Proteomes" id="UP000190256">
    <property type="component" value="Unassembled WGS sequence"/>
</dbReference>
<sequence>MNGFKNAIKVYKRDIKSLHKNFIAIVIILGVCILPSLYAWVNIKACWDPYENTSTIPIAVINNDRGANLKGKELNIGDEVVKKLKNNDKIGWKFTNKNEADMGVIDGTYYASIEIPEDFSRDIISILSDTPRHPEIIYKVDTKENPVASKITGMAKTTLINEITTNFVTTVNETIFSSVNGIGKNLEANKDKIIKLKGAIITMNKNIDLILAGLQSVNTNSKNLNEFLGVIKTTFPEVAKGLDDVTSKTFDSKETINKTKNMLNNSFYNIEFILKQSMAANERVEAFLDKLIVLNNKSSNSEINQSILNLIMDIDTVNKNIDSTVEFLENINNVKPNAKVSQLIVSLKNIKNTLNGEKEKLLKMQEALSNSNKINESLINELKANTVNSNKRIENTINTFNSSTKNELNNISNSFQKSMDDANEFIKLGSGLNTQIENLLKTSEKGTELSDKVTGELIDKLKEYKSVIGEISKRLESVSDGDLVQIISILQNNPILMSQTIASPFNVKEESIYAIPNYGSAMTPVYSVLALWVGTLILVSLLKTEVIDFEGSENITVRQKYFGKMLTFVTLAAIQGIIVAVGNKLILGVYTINFPLMIMFSLVSSITFAIITYTLVALFSKFGNALAIVLMILQLAGSGGTYPIQVDPLIFRILQPFFPFTYSVGGFREAIGGPLVSSVLLDFSMLILISIVFILIGFFLKASVHHKVSKFDENFKASGISE</sequence>
<keyword evidence="3 5" id="KW-1133">Transmembrane helix</keyword>
<proteinExistence type="predicted"/>
<dbReference type="InterPro" id="IPR017500">
    <property type="entry name" value="Phage_infect_YhgE_N"/>
</dbReference>
<protein>
    <submittedName>
        <fullName evidence="8">Phage infection protein</fullName>
    </submittedName>
</protein>
<dbReference type="InterPro" id="IPR013525">
    <property type="entry name" value="ABC2_TM"/>
</dbReference>
<dbReference type="EMBL" id="MRAD01000007">
    <property type="protein sequence ID" value="OOO62196.1"/>
    <property type="molecule type" value="Genomic_DNA"/>
</dbReference>
<accession>A0A1S9IA71</accession>
<keyword evidence="4 5" id="KW-0472">Membrane</keyword>
<dbReference type="Pfam" id="PF12698">
    <property type="entry name" value="ABC2_membrane_3"/>
    <property type="match status" value="1"/>
</dbReference>
<dbReference type="PANTHER" id="PTHR43077">
    <property type="entry name" value="TRANSPORT PERMEASE YVFS-RELATED"/>
    <property type="match status" value="1"/>
</dbReference>
<feature type="transmembrane region" description="Helical" evidence="5">
    <location>
        <begin position="565"/>
        <end position="590"/>
    </location>
</feature>
<evidence type="ECO:0000313" key="10">
    <source>
        <dbReference type="Proteomes" id="UP000190256"/>
    </source>
</evidence>
<evidence type="ECO:0000313" key="8">
    <source>
        <dbReference type="EMBL" id="OOO67214.1"/>
    </source>
</evidence>
<organism evidence="8 10">
    <name type="scientific">Clostridium tepidum</name>
    <dbReference type="NCBI Taxonomy" id="1962263"/>
    <lineage>
        <taxon>Bacteria</taxon>
        <taxon>Bacillati</taxon>
        <taxon>Bacillota</taxon>
        <taxon>Clostridia</taxon>
        <taxon>Eubacteriales</taxon>
        <taxon>Clostridiaceae</taxon>
        <taxon>Clostridium</taxon>
    </lineage>
</organism>
<gene>
    <name evidence="7" type="ORF">BS637_08745</name>
    <name evidence="8" type="ORF">BS638_05910</name>
</gene>
<dbReference type="AlphaFoldDB" id="A0A1S9IA71"/>
<dbReference type="OrthoDB" id="9811483at2"/>
<dbReference type="InterPro" id="IPR017501">
    <property type="entry name" value="Phage_infect_YhgE_C"/>
</dbReference>
<feature type="transmembrane region" description="Helical" evidence="5">
    <location>
        <begin position="21"/>
        <end position="41"/>
    </location>
</feature>
<dbReference type="NCBIfam" id="TIGR03061">
    <property type="entry name" value="pip_yhgE_Nterm"/>
    <property type="match status" value="1"/>
</dbReference>
<evidence type="ECO:0000256" key="1">
    <source>
        <dbReference type="ARBA" id="ARBA00004141"/>
    </source>
</evidence>
<feature type="domain" description="ABC-2 type transporter transmembrane" evidence="6">
    <location>
        <begin position="22"/>
        <end position="221"/>
    </location>
</feature>
<keyword evidence="9" id="KW-1185">Reference proteome</keyword>
<dbReference type="Gene3D" id="3.40.1710.10">
    <property type="entry name" value="abc type-2 transporter like domain"/>
    <property type="match status" value="1"/>
</dbReference>
<dbReference type="RefSeq" id="WP_078024350.1">
    <property type="nucleotide sequence ID" value="NZ_JANKAH010000006.1"/>
</dbReference>
<name>A0A1S9IA71_9CLOT</name>
<reference evidence="8 10" key="1">
    <citation type="submission" date="2016-12" db="EMBL/GenBank/DDBJ databases">
        <title>Clostridium tepidum sp. nov., a close relative of Clostridium sporogenes and Clostridium botulinum Group I.</title>
        <authorList>
            <person name="Dobritsa A.P."/>
            <person name="Kutumbaka K.K."/>
            <person name="Werner K."/>
            <person name="Wiedmann M."/>
            <person name="Asmus A."/>
            <person name="Samadpour M."/>
        </authorList>
    </citation>
    <scope>NUCLEOTIDE SEQUENCE [LARGE SCALE GENOMIC DNA]</scope>
    <source>
        <strain evidence="8 10">IEH 97212</strain>
    </source>
</reference>
<dbReference type="EMBL" id="MRAE01000010">
    <property type="protein sequence ID" value="OOO67214.1"/>
    <property type="molecule type" value="Genomic_DNA"/>
</dbReference>
<dbReference type="InterPro" id="IPR051328">
    <property type="entry name" value="T7SS_ABC-Transporter"/>
</dbReference>
<evidence type="ECO:0000256" key="3">
    <source>
        <dbReference type="ARBA" id="ARBA00022989"/>
    </source>
</evidence>
<evidence type="ECO:0000256" key="4">
    <source>
        <dbReference type="ARBA" id="ARBA00023136"/>
    </source>
</evidence>
<evidence type="ECO:0000256" key="2">
    <source>
        <dbReference type="ARBA" id="ARBA00022692"/>
    </source>
</evidence>
<comment type="caution">
    <text evidence="8">The sequence shown here is derived from an EMBL/GenBank/DDBJ whole genome shotgun (WGS) entry which is preliminary data.</text>
</comment>
<evidence type="ECO:0000259" key="6">
    <source>
        <dbReference type="Pfam" id="PF12698"/>
    </source>
</evidence>
<dbReference type="Proteomes" id="UP000190206">
    <property type="component" value="Unassembled WGS sequence"/>
</dbReference>
<feature type="transmembrane region" description="Helical" evidence="5">
    <location>
        <begin position="683"/>
        <end position="700"/>
    </location>
</feature>
<dbReference type="NCBIfam" id="TIGR03062">
    <property type="entry name" value="pip_yhgE_Cterm"/>
    <property type="match status" value="1"/>
</dbReference>